<dbReference type="Pfam" id="PF11969">
    <property type="entry name" value="DcpS_C"/>
    <property type="match status" value="1"/>
</dbReference>
<dbReference type="AlphaFoldDB" id="A0A0M4EDL6"/>
<evidence type="ECO:0000313" key="10">
    <source>
        <dbReference type="EMBL" id="ALC38005.1"/>
    </source>
</evidence>
<dbReference type="InterPro" id="IPR001310">
    <property type="entry name" value="Histidine_triad_HIT"/>
</dbReference>
<dbReference type="STRING" id="30019.A0A0M4EDL6"/>
<feature type="short sequence motif" description="Histidine triad motif" evidence="8">
    <location>
        <begin position="137"/>
        <end position="141"/>
    </location>
</feature>
<evidence type="ECO:0000256" key="4">
    <source>
        <dbReference type="ARBA" id="ARBA00025764"/>
    </source>
</evidence>
<reference evidence="10 11" key="1">
    <citation type="submission" date="2015-08" db="EMBL/GenBank/DDBJ databases">
        <title>Ancestral chromatin configuration constrains chromatin evolution on differentiating sex chromosomes in Drosophila.</title>
        <authorList>
            <person name="Zhou Q."/>
            <person name="Bachtrog D."/>
        </authorList>
    </citation>
    <scope>NUCLEOTIDE SEQUENCE [LARGE SCALE GENOMIC DNA]</scope>
    <source>
        <tissue evidence="10">Whole larvae</tissue>
    </source>
</reference>
<evidence type="ECO:0000313" key="11">
    <source>
        <dbReference type="Proteomes" id="UP000494163"/>
    </source>
</evidence>
<keyword evidence="11" id="KW-1185">Reference proteome</keyword>
<name>A0A0M4EDL6_DROBS</name>
<comment type="catalytic activity">
    <reaction evidence="3">
        <text>adenosine 5'-phosphoramidate + H2O = NH4(+) + AMP</text>
        <dbReference type="Rhea" id="RHEA:67916"/>
        <dbReference type="ChEBI" id="CHEBI:15377"/>
        <dbReference type="ChEBI" id="CHEBI:28938"/>
        <dbReference type="ChEBI" id="CHEBI:57890"/>
        <dbReference type="ChEBI" id="CHEBI:456215"/>
    </reaction>
</comment>
<dbReference type="GO" id="GO:0000166">
    <property type="term" value="F:nucleotide binding"/>
    <property type="evidence" value="ECO:0007669"/>
    <property type="project" value="UniProtKB-KW"/>
</dbReference>
<accession>A0A0M4EDL6</accession>
<proteinExistence type="inferred from homology"/>
<dbReference type="InterPro" id="IPR011146">
    <property type="entry name" value="HIT-like"/>
</dbReference>
<feature type="domain" description="HIT" evidence="9">
    <location>
        <begin position="46"/>
        <end position="152"/>
    </location>
</feature>
<comment type="similarity">
    <text evidence="4">Belongs to the HINT family.</text>
</comment>
<dbReference type="PROSITE" id="PS51084">
    <property type="entry name" value="HIT_2"/>
    <property type="match status" value="1"/>
</dbReference>
<feature type="active site" description="Tele-AMP-histidine intermediate" evidence="7">
    <location>
        <position position="141"/>
    </location>
</feature>
<dbReference type="PANTHER" id="PTHR12486:SF5">
    <property type="entry name" value="ADENOSINE 5'-MONOPHOSPHORAMIDASE HINT3"/>
    <property type="match status" value="1"/>
</dbReference>
<dbReference type="GO" id="GO:0016787">
    <property type="term" value="F:hydrolase activity"/>
    <property type="evidence" value="ECO:0007669"/>
    <property type="project" value="UniProtKB-KW"/>
</dbReference>
<evidence type="ECO:0000256" key="2">
    <source>
        <dbReference type="ARBA" id="ARBA00022801"/>
    </source>
</evidence>
<dbReference type="OrthoDB" id="275748at2759"/>
<evidence type="ECO:0000256" key="1">
    <source>
        <dbReference type="ARBA" id="ARBA00022741"/>
    </source>
</evidence>
<gene>
    <name evidence="10" type="ORF">Dbus_chr2Lg90</name>
</gene>
<dbReference type="Proteomes" id="UP000494163">
    <property type="component" value="Chromosome 2L"/>
</dbReference>
<dbReference type="EMBL" id="CP012523">
    <property type="protein sequence ID" value="ALC38005.1"/>
    <property type="molecule type" value="Genomic_DNA"/>
</dbReference>
<evidence type="ECO:0000256" key="8">
    <source>
        <dbReference type="PROSITE-ProRule" id="PRU00464"/>
    </source>
</evidence>
<evidence type="ECO:0000256" key="6">
    <source>
        <dbReference type="ARBA" id="ARBA00042361"/>
    </source>
</evidence>
<evidence type="ECO:0000256" key="3">
    <source>
        <dbReference type="ARBA" id="ARBA00024472"/>
    </source>
</evidence>
<dbReference type="InterPro" id="IPR036265">
    <property type="entry name" value="HIT-like_sf"/>
</dbReference>
<dbReference type="Gene3D" id="3.30.428.10">
    <property type="entry name" value="HIT-like"/>
    <property type="match status" value="1"/>
</dbReference>
<dbReference type="OMA" id="PSFWFKK"/>
<evidence type="ECO:0000256" key="5">
    <source>
        <dbReference type="ARBA" id="ARBA00039802"/>
    </source>
</evidence>
<dbReference type="PRINTS" id="PR00332">
    <property type="entry name" value="HISTRIAD"/>
</dbReference>
<evidence type="ECO:0000259" key="9">
    <source>
        <dbReference type="PROSITE" id="PS51084"/>
    </source>
</evidence>
<keyword evidence="1" id="KW-0547">Nucleotide-binding</keyword>
<dbReference type="SUPFAM" id="SSF54197">
    <property type="entry name" value="HIT-like"/>
    <property type="match status" value="1"/>
</dbReference>
<dbReference type="PANTHER" id="PTHR12486">
    <property type="entry name" value="APRATAXIN-RELATED"/>
    <property type="match status" value="1"/>
</dbReference>
<sequence length="179" mass="20572">MKDTAKIRLKKKKLLLVSLIGVLLVLLFLNYTIGLGDYRKTEAPCLFCDIANKSLLPKLEYETDEYVIFKDKYPASTHHYLAVPKLHFESIKVLNRSHVGLVQRMHNGMVEFLIAKGIDTSKAVIGYHIPPFISQKHLHLHGISPPSEMSFWNRISFMSPSFWFKSSQNTLDSLKRLDL</sequence>
<protein>
    <recommendedName>
        <fullName evidence="5">Adenosine 5'-monophosphoramidase HINT3</fullName>
    </recommendedName>
    <alternativeName>
        <fullName evidence="6">Histidine triad nucleotide-binding protein 3</fullName>
    </alternativeName>
</protein>
<evidence type="ECO:0000256" key="7">
    <source>
        <dbReference type="PIRSR" id="PIRSR601310-1"/>
    </source>
</evidence>
<keyword evidence="2" id="KW-0378">Hydrolase</keyword>
<organism evidence="10 11">
    <name type="scientific">Drosophila busckii</name>
    <name type="common">Fruit fly</name>
    <dbReference type="NCBI Taxonomy" id="30019"/>
    <lineage>
        <taxon>Eukaryota</taxon>
        <taxon>Metazoa</taxon>
        <taxon>Ecdysozoa</taxon>
        <taxon>Arthropoda</taxon>
        <taxon>Hexapoda</taxon>
        <taxon>Insecta</taxon>
        <taxon>Pterygota</taxon>
        <taxon>Neoptera</taxon>
        <taxon>Endopterygota</taxon>
        <taxon>Diptera</taxon>
        <taxon>Brachycera</taxon>
        <taxon>Muscomorpha</taxon>
        <taxon>Ephydroidea</taxon>
        <taxon>Drosophilidae</taxon>
        <taxon>Drosophila</taxon>
    </lineage>
</organism>